<feature type="transmembrane region" description="Helical" evidence="1">
    <location>
        <begin position="305"/>
        <end position="322"/>
    </location>
</feature>
<keyword evidence="1" id="KW-0472">Membrane</keyword>
<dbReference type="AlphaFoldDB" id="A0A4P9ZK35"/>
<dbReference type="GO" id="GO:0004143">
    <property type="term" value="F:ATP-dependent diacylglycerol kinase activity"/>
    <property type="evidence" value="ECO:0007669"/>
    <property type="project" value="InterPro"/>
</dbReference>
<keyword evidence="3" id="KW-1185">Reference proteome</keyword>
<name>A0A4P9ZK35_9ASCO</name>
<evidence type="ECO:0000313" key="3">
    <source>
        <dbReference type="Proteomes" id="UP000268321"/>
    </source>
</evidence>
<evidence type="ECO:0008006" key="4">
    <source>
        <dbReference type="Google" id="ProtNLM"/>
    </source>
</evidence>
<dbReference type="InterPro" id="IPR037997">
    <property type="entry name" value="Dgk1-like"/>
</dbReference>
<dbReference type="GO" id="GO:0005789">
    <property type="term" value="C:endoplasmic reticulum membrane"/>
    <property type="evidence" value="ECO:0007669"/>
    <property type="project" value="TreeGrafter"/>
</dbReference>
<sequence length="324" mass="35838">MPVAEIFSTEALATASADISYDEKDDETYVMSESDPEESLVSDYDVTNDYLKQALDLDHADDNHVSLLEDARSTVKTETTQVSEKKSDATSASGEPHSFVQFLMKHEIPRKVFHSLHGFITLGLYILGWSKFDAAKIVWTLFVLVFANDVVRLNFPAVNDLVLPYVRHFIRKYEATLWNGIVFFLAGAGLVLSYAPKDVAVVSIVLLSWADTAASTVGRAFGRYTPSVRCDKSLAGCLASAFTGLCVCYFFYGYIVPRYPEVNTTNELLWAAETSKLNIHVFALITAFITSFSEFVDIGLVDDNFTIPVLCAICLSMVAHAAKI</sequence>
<dbReference type="OrthoDB" id="5673at2759"/>
<proteinExistence type="predicted"/>
<dbReference type="Proteomes" id="UP000268321">
    <property type="component" value="Unassembled WGS sequence"/>
</dbReference>
<evidence type="ECO:0000313" key="2">
    <source>
        <dbReference type="EMBL" id="RKP32791.1"/>
    </source>
</evidence>
<feature type="transmembrane region" description="Helical" evidence="1">
    <location>
        <begin position="234"/>
        <end position="257"/>
    </location>
</feature>
<accession>A0A4P9ZK35</accession>
<reference evidence="3" key="1">
    <citation type="journal article" date="2018" name="Nat. Microbiol.">
        <title>Leveraging single-cell genomics to expand the fungal tree of life.</title>
        <authorList>
            <person name="Ahrendt S.R."/>
            <person name="Quandt C.A."/>
            <person name="Ciobanu D."/>
            <person name="Clum A."/>
            <person name="Salamov A."/>
            <person name="Andreopoulos B."/>
            <person name="Cheng J.F."/>
            <person name="Woyke T."/>
            <person name="Pelin A."/>
            <person name="Henrissat B."/>
            <person name="Reynolds N.K."/>
            <person name="Benny G.L."/>
            <person name="Smith M.E."/>
            <person name="James T.Y."/>
            <person name="Grigoriev I.V."/>
        </authorList>
    </citation>
    <scope>NUCLEOTIDE SEQUENCE [LARGE SCALE GENOMIC DNA]</scope>
    <source>
        <strain evidence="3">Baker2002</strain>
    </source>
</reference>
<feature type="transmembrane region" description="Helical" evidence="1">
    <location>
        <begin position="201"/>
        <end position="222"/>
    </location>
</feature>
<feature type="transmembrane region" description="Helical" evidence="1">
    <location>
        <begin position="112"/>
        <end position="130"/>
    </location>
</feature>
<organism evidence="2 3">
    <name type="scientific">Metschnikowia bicuspidata</name>
    <dbReference type="NCBI Taxonomy" id="27322"/>
    <lineage>
        <taxon>Eukaryota</taxon>
        <taxon>Fungi</taxon>
        <taxon>Dikarya</taxon>
        <taxon>Ascomycota</taxon>
        <taxon>Saccharomycotina</taxon>
        <taxon>Pichiomycetes</taxon>
        <taxon>Metschnikowiaceae</taxon>
        <taxon>Metschnikowia</taxon>
    </lineage>
</organism>
<evidence type="ECO:0000256" key="1">
    <source>
        <dbReference type="SAM" id="Phobius"/>
    </source>
</evidence>
<dbReference type="PANTHER" id="PTHR31303">
    <property type="entry name" value="CTP-DEPENDENT DIACYLGLYCEROL KINASE 1"/>
    <property type="match status" value="1"/>
</dbReference>
<dbReference type="EMBL" id="ML004429">
    <property type="protein sequence ID" value="RKP32791.1"/>
    <property type="molecule type" value="Genomic_DNA"/>
</dbReference>
<gene>
    <name evidence="2" type="ORF">METBISCDRAFT_25362</name>
</gene>
<dbReference type="PANTHER" id="PTHR31303:SF1">
    <property type="entry name" value="CTP-DEPENDENT DIACYLGLYCEROL KINASE 1"/>
    <property type="match status" value="1"/>
</dbReference>
<keyword evidence="1" id="KW-1133">Transmembrane helix</keyword>
<feature type="transmembrane region" description="Helical" evidence="1">
    <location>
        <begin position="176"/>
        <end position="195"/>
    </location>
</feature>
<dbReference type="GO" id="GO:0006654">
    <property type="term" value="P:phosphatidic acid biosynthetic process"/>
    <property type="evidence" value="ECO:0007669"/>
    <property type="project" value="TreeGrafter"/>
</dbReference>
<protein>
    <recommendedName>
        <fullName evidence="4">Phosphatidate cytidylyltransferase</fullName>
    </recommendedName>
</protein>
<keyword evidence="1" id="KW-0812">Transmembrane</keyword>